<evidence type="ECO:0008006" key="3">
    <source>
        <dbReference type="Google" id="ProtNLM"/>
    </source>
</evidence>
<sequence>MKKVILVVLAVFLVGLVSCVKDKTTGPHIEVSDIYISDQDTVLYPKLGEEFVFDPSDRISQTDPSCSLTYQWRYGKIYVSAKGEYMVHPQDSLKMLSNDKVLRFTFDRQEPYFARLRVSNEFGCAYRYFIVKPSSNFDEGLVMLSRNDEGDAMFSVQNTVTDEIELVQKEASDFWYRTSEDVPVLKDDIVDFAFVCGGGDVWFPRVGYPYILSRKNKQAYYLDHNTLRVITGFEFSGTPLKLGMCGVGKFDLFAFCDDGDMRVQTWNWQMEVERKVFKDVHHWDRFQRVKIRSGIERNSTFLDILFLHDDENSKLYGIWADGLSNSGIGPEAYPGEKVIYAIPFETANIGVHDFYIVTQNIENPSKITIRQVSDVGYTGSMYLLFGLYNVVSSYTYDLPEGEELTLTPEAQVLNVYQHRSILYNTDRKIYMWKPGASTEPKLPTEESELCFDVTSVNPNAVITCMTQDITNKYVFVGVYDPTAEGERKGSVYVLDSFDLSLLKKWEHVAYKPMNMYYKLHLLRTDY</sequence>
<proteinExistence type="predicted"/>
<evidence type="ECO:0000313" key="1">
    <source>
        <dbReference type="EMBL" id="MBC5622239.1"/>
    </source>
</evidence>
<name>A0ABR7D2U1_9BACT</name>
<dbReference type="EMBL" id="JACOOH010000006">
    <property type="protein sequence ID" value="MBC5622239.1"/>
    <property type="molecule type" value="Genomic_DNA"/>
</dbReference>
<accession>A0ABR7D2U1</accession>
<keyword evidence="2" id="KW-1185">Reference proteome</keyword>
<comment type="caution">
    <text evidence="1">The sequence shown here is derived from an EMBL/GenBank/DDBJ whole genome shotgun (WGS) entry which is preliminary data.</text>
</comment>
<dbReference type="Proteomes" id="UP000646484">
    <property type="component" value="Unassembled WGS sequence"/>
</dbReference>
<organism evidence="1 2">
    <name type="scientific">Butyricimonas hominis</name>
    <dbReference type="NCBI Taxonomy" id="2763032"/>
    <lineage>
        <taxon>Bacteria</taxon>
        <taxon>Pseudomonadati</taxon>
        <taxon>Bacteroidota</taxon>
        <taxon>Bacteroidia</taxon>
        <taxon>Bacteroidales</taxon>
        <taxon>Odoribacteraceae</taxon>
        <taxon>Butyricimonas</taxon>
    </lineage>
</organism>
<evidence type="ECO:0000313" key="2">
    <source>
        <dbReference type="Proteomes" id="UP000646484"/>
    </source>
</evidence>
<reference evidence="1 2" key="1">
    <citation type="submission" date="2020-08" db="EMBL/GenBank/DDBJ databases">
        <title>Genome public.</title>
        <authorList>
            <person name="Liu C."/>
            <person name="Sun Q."/>
        </authorList>
    </citation>
    <scope>NUCLEOTIDE SEQUENCE [LARGE SCALE GENOMIC DNA]</scope>
    <source>
        <strain evidence="1 2">NSJ-56</strain>
    </source>
</reference>
<gene>
    <name evidence="1" type="ORF">H8S64_14140</name>
</gene>
<dbReference type="PROSITE" id="PS51257">
    <property type="entry name" value="PROKAR_LIPOPROTEIN"/>
    <property type="match status" value="1"/>
</dbReference>
<dbReference type="RefSeq" id="WP_186976827.1">
    <property type="nucleotide sequence ID" value="NZ_JACOOH010000006.1"/>
</dbReference>
<protein>
    <recommendedName>
        <fullName evidence="3">PKD-like family protein</fullName>
    </recommendedName>
</protein>